<name>A0AAF3FCI1_9BILA</name>
<keyword evidence="3" id="KW-0732">Signal</keyword>
<sequence>MGEFFFLLFTILLIHFGNTATLERPEISISIIPSLNCDPLGTVHRQFDRCICRLYFHGERCEKIIRCQSGRPRNVTCPSDSRSEISPFHPLREQILKRCVKGQQNVEVCDCFPGYSGALCEKTQQRFLPSSIYQRPSPVDVEKGFEEEMGIINEKIETKLIQEADWSARRPAYKMLLFLVDLLIFFAILVCCRWIWMKTVHRNRKREERVYNLLRQIERLEHQTPTTNESQPAGNVQIENPPTYEEAVLRSKQLKNEVAAPRNQLAASLERTLDDGEFGQALNVEGVKDETVQNVLNIQIEASTSRSTRSMSTNEPTGKRLFVHV</sequence>
<proteinExistence type="predicted"/>
<feature type="compositionally biased region" description="Low complexity" evidence="1">
    <location>
        <begin position="304"/>
        <end position="313"/>
    </location>
</feature>
<dbReference type="CDD" id="cd00055">
    <property type="entry name" value="EGF_Lam"/>
    <property type="match status" value="1"/>
</dbReference>
<organism evidence="4 5">
    <name type="scientific">Mesorhabditis belari</name>
    <dbReference type="NCBI Taxonomy" id="2138241"/>
    <lineage>
        <taxon>Eukaryota</taxon>
        <taxon>Metazoa</taxon>
        <taxon>Ecdysozoa</taxon>
        <taxon>Nematoda</taxon>
        <taxon>Chromadorea</taxon>
        <taxon>Rhabditida</taxon>
        <taxon>Rhabditina</taxon>
        <taxon>Rhabditomorpha</taxon>
        <taxon>Rhabditoidea</taxon>
        <taxon>Rhabditidae</taxon>
        <taxon>Mesorhabditinae</taxon>
        <taxon>Mesorhabditis</taxon>
    </lineage>
</organism>
<keyword evidence="4" id="KW-1185">Reference proteome</keyword>
<evidence type="ECO:0000256" key="2">
    <source>
        <dbReference type="SAM" id="Phobius"/>
    </source>
</evidence>
<evidence type="ECO:0000256" key="3">
    <source>
        <dbReference type="SAM" id="SignalP"/>
    </source>
</evidence>
<dbReference type="WBParaSite" id="MBELARI_LOCUS4308">
    <property type="protein sequence ID" value="MBELARI_LOCUS4308"/>
    <property type="gene ID" value="MBELARI_LOCUS4308"/>
</dbReference>
<dbReference type="Proteomes" id="UP000887575">
    <property type="component" value="Unassembled WGS sequence"/>
</dbReference>
<dbReference type="InterPro" id="IPR002049">
    <property type="entry name" value="LE_dom"/>
</dbReference>
<evidence type="ECO:0000313" key="4">
    <source>
        <dbReference type="Proteomes" id="UP000887575"/>
    </source>
</evidence>
<feature type="chain" id="PRO_5042222610" evidence="3">
    <location>
        <begin position="22"/>
        <end position="325"/>
    </location>
</feature>
<evidence type="ECO:0000256" key="1">
    <source>
        <dbReference type="SAM" id="MobiDB-lite"/>
    </source>
</evidence>
<dbReference type="AlphaFoldDB" id="A0AAF3FCI1"/>
<feature type="signal peptide" evidence="3">
    <location>
        <begin position="1"/>
        <end position="21"/>
    </location>
</feature>
<keyword evidence="2" id="KW-0472">Membrane</keyword>
<protein>
    <submittedName>
        <fullName evidence="5">EGF-like domain-containing protein</fullName>
    </submittedName>
</protein>
<accession>A0AAF3FCI1</accession>
<keyword evidence="2" id="KW-1133">Transmembrane helix</keyword>
<reference evidence="5" key="1">
    <citation type="submission" date="2024-02" db="UniProtKB">
        <authorList>
            <consortium name="WormBaseParasite"/>
        </authorList>
    </citation>
    <scope>IDENTIFICATION</scope>
</reference>
<keyword evidence="2" id="KW-0812">Transmembrane</keyword>
<feature type="transmembrane region" description="Helical" evidence="2">
    <location>
        <begin position="175"/>
        <end position="196"/>
    </location>
</feature>
<feature type="region of interest" description="Disordered" evidence="1">
    <location>
        <begin position="304"/>
        <end position="325"/>
    </location>
</feature>
<evidence type="ECO:0000313" key="5">
    <source>
        <dbReference type="WBParaSite" id="MBELARI_LOCUS4308"/>
    </source>
</evidence>